<dbReference type="EMBL" id="ACVI01000073">
    <property type="protein sequence ID" value="EET85860.1"/>
    <property type="molecule type" value="Genomic_DNA"/>
</dbReference>
<evidence type="ECO:0000259" key="1">
    <source>
        <dbReference type="Pfam" id="PF13649"/>
    </source>
</evidence>
<sequence>MTNCCNAYESEHMRNITGATLRPGGFTLTDKAVEFCKFSTEDFIMDLGCGMGATLNYLYEKYNIKAVGIDPSEKLIDIREKKLWTFKFCKGKRGANSF</sequence>
<dbReference type="Pfam" id="PF13649">
    <property type="entry name" value="Methyltransf_25"/>
    <property type="match status" value="1"/>
</dbReference>
<dbReference type="RefSeq" id="WP_007062577.1">
    <property type="nucleotide sequence ID" value="NZ_ACVI01000073.1"/>
</dbReference>
<feature type="domain" description="Methyltransferase" evidence="1">
    <location>
        <begin position="44"/>
        <end position="83"/>
    </location>
</feature>
<dbReference type="AlphaFoldDB" id="C6PY25"/>
<protein>
    <recommendedName>
        <fullName evidence="1">Methyltransferase domain-containing protein</fullName>
    </recommendedName>
</protein>
<keyword evidence="3" id="KW-1185">Reference proteome</keyword>
<dbReference type="SUPFAM" id="SSF53335">
    <property type="entry name" value="S-adenosyl-L-methionine-dependent methyltransferases"/>
    <property type="match status" value="1"/>
</dbReference>
<dbReference type="eggNOG" id="COG2226">
    <property type="taxonomic scope" value="Bacteria"/>
</dbReference>
<name>C6PY25_9CLOT</name>
<reference evidence="2 3" key="1">
    <citation type="submission" date="2009-06" db="EMBL/GenBank/DDBJ databases">
        <title>The draft genome of Clostridium carboxidivorans P7.</title>
        <authorList>
            <consortium name="US DOE Joint Genome Institute (JGI-PGF)"/>
            <person name="Lucas S."/>
            <person name="Copeland A."/>
            <person name="Lapidus A."/>
            <person name="Glavina del Rio T."/>
            <person name="Tice H."/>
            <person name="Bruce D."/>
            <person name="Goodwin L."/>
            <person name="Pitluck S."/>
            <person name="Larimer F."/>
            <person name="Land M.L."/>
            <person name="Hauser L."/>
            <person name="Hemme C.L."/>
        </authorList>
    </citation>
    <scope>NUCLEOTIDE SEQUENCE [LARGE SCALE GENOMIC DNA]</scope>
    <source>
        <strain evidence="2 3">P7</strain>
    </source>
</reference>
<accession>C6PY25</accession>
<dbReference type="Gene3D" id="3.40.50.150">
    <property type="entry name" value="Vaccinia Virus protein VP39"/>
    <property type="match status" value="1"/>
</dbReference>
<organism evidence="2 3">
    <name type="scientific">Clostridium carboxidivorans P7</name>
    <dbReference type="NCBI Taxonomy" id="536227"/>
    <lineage>
        <taxon>Bacteria</taxon>
        <taxon>Bacillati</taxon>
        <taxon>Bacillota</taxon>
        <taxon>Clostridia</taxon>
        <taxon>Eubacteriales</taxon>
        <taxon>Clostridiaceae</taxon>
        <taxon>Clostridium</taxon>
    </lineage>
</organism>
<comment type="caution">
    <text evidence="2">The sequence shown here is derived from an EMBL/GenBank/DDBJ whole genome shotgun (WGS) entry which is preliminary data.</text>
</comment>
<evidence type="ECO:0000313" key="3">
    <source>
        <dbReference type="Proteomes" id="UP000004198"/>
    </source>
</evidence>
<gene>
    <name evidence="2" type="ORF">CcarbDRAFT_3692</name>
</gene>
<proteinExistence type="predicted"/>
<dbReference type="InterPro" id="IPR041698">
    <property type="entry name" value="Methyltransf_25"/>
</dbReference>
<evidence type="ECO:0000313" key="2">
    <source>
        <dbReference type="EMBL" id="EET85860.1"/>
    </source>
</evidence>
<dbReference type="CDD" id="cd02440">
    <property type="entry name" value="AdoMet_MTases"/>
    <property type="match status" value="1"/>
</dbReference>
<dbReference type="InterPro" id="IPR029063">
    <property type="entry name" value="SAM-dependent_MTases_sf"/>
</dbReference>
<dbReference type="Proteomes" id="UP000004198">
    <property type="component" value="Unassembled WGS sequence"/>
</dbReference>